<comment type="caution">
    <text evidence="2">The sequence shown here is derived from an EMBL/GenBank/DDBJ whole genome shotgun (WGS) entry which is preliminary data.</text>
</comment>
<keyword evidence="1" id="KW-0812">Transmembrane</keyword>
<feature type="transmembrane region" description="Helical" evidence="1">
    <location>
        <begin position="61"/>
        <end position="80"/>
    </location>
</feature>
<accession>A0AAV7Y167</accession>
<gene>
    <name evidence="2" type="ORF">M0812_30002</name>
</gene>
<feature type="transmembrane region" description="Helical" evidence="1">
    <location>
        <begin position="30"/>
        <end position="49"/>
    </location>
</feature>
<keyword evidence="1" id="KW-1133">Transmembrane helix</keyword>
<feature type="transmembrane region" description="Helical" evidence="1">
    <location>
        <begin position="6"/>
        <end position="23"/>
    </location>
</feature>
<dbReference type="EMBL" id="JANTQA010000076">
    <property type="protein sequence ID" value="KAJ3423473.1"/>
    <property type="molecule type" value="Genomic_DNA"/>
</dbReference>
<evidence type="ECO:0000256" key="1">
    <source>
        <dbReference type="SAM" id="Phobius"/>
    </source>
</evidence>
<feature type="transmembrane region" description="Helical" evidence="1">
    <location>
        <begin position="123"/>
        <end position="145"/>
    </location>
</feature>
<dbReference type="Proteomes" id="UP001146793">
    <property type="component" value="Unassembled WGS sequence"/>
</dbReference>
<feature type="transmembrane region" description="Helical" evidence="1">
    <location>
        <begin position="185"/>
        <end position="203"/>
    </location>
</feature>
<evidence type="ECO:0000313" key="2">
    <source>
        <dbReference type="EMBL" id="KAJ3423473.1"/>
    </source>
</evidence>
<sequence length="207" mass="24132">MILIIIFSIIYPVLNYLRIVTGFKPEYNKLNRLCITLLMIVGYSMPFLPQPRIYAFFDFKFPSLFYLLLAVGIPFFLISIQRFHKALKIIHGMTKGNAQPITLTTDGFFAECRHPFYGSAFQLSLAGSILTGTYIPLIPIILYLIQSYYGAKREEDEQLVPLFKEDYVKYRNRVQSMFFDSKQKTYLPIILIAYFALIGFTFFKNFV</sequence>
<keyword evidence="1" id="KW-0472">Membrane</keyword>
<proteinExistence type="predicted"/>
<dbReference type="Gene3D" id="1.20.120.1630">
    <property type="match status" value="1"/>
</dbReference>
<reference evidence="2" key="1">
    <citation type="submission" date="2022-08" db="EMBL/GenBank/DDBJ databases">
        <title>Novel sulphate-reducing endosymbionts in the free-living metamonad Anaeramoeba.</title>
        <authorList>
            <person name="Jerlstrom-Hultqvist J."/>
            <person name="Cepicka I."/>
            <person name="Gallot-Lavallee L."/>
            <person name="Salas-Leiva D."/>
            <person name="Curtis B.A."/>
            <person name="Zahonova K."/>
            <person name="Pipaliya S."/>
            <person name="Dacks J."/>
            <person name="Roger A.J."/>
        </authorList>
    </citation>
    <scope>NUCLEOTIDE SEQUENCE</scope>
    <source>
        <strain evidence="2">Busselton2</strain>
    </source>
</reference>
<organism evidence="2 3">
    <name type="scientific">Anaeramoeba flamelloides</name>
    <dbReference type="NCBI Taxonomy" id="1746091"/>
    <lineage>
        <taxon>Eukaryota</taxon>
        <taxon>Metamonada</taxon>
        <taxon>Anaeramoebidae</taxon>
        <taxon>Anaeramoeba</taxon>
    </lineage>
</organism>
<name>A0AAV7Y167_9EUKA</name>
<protein>
    <submittedName>
        <fullName evidence="2">Protein-s-isoprenylcysteine o-methyltransferase</fullName>
    </submittedName>
</protein>
<dbReference type="AlphaFoldDB" id="A0AAV7Y167"/>
<evidence type="ECO:0000313" key="3">
    <source>
        <dbReference type="Proteomes" id="UP001146793"/>
    </source>
</evidence>